<evidence type="ECO:0000256" key="7">
    <source>
        <dbReference type="ARBA" id="ARBA00022679"/>
    </source>
</evidence>
<sequence>MMNLVLNPNLNSTWLFRADVLYDSDSVKDDDGEGNQNGHADSTPTIITHDVHGMNRYRTLSSLIIYFPHASHQDIPYYHPKVRGIAHLHQWNPSTQTGTISIHFLPFPDLGQDTPEEALKLSRTAYHLLETINKHGHAQNYVKRVHHDVVVPRRRFQDRYALLKSKYARSLVETWAEKTDPTKHVFEDLGIAAFLIELWAGMYPSFDPDSITPTSGGQGGEFPGFVDMACGNGLLVYILNQEGFPGWGFDVRRRKSWAQYSVGPPPPPSPSSARASAPSPPPLQERLLLPDFILSSFSPDQQQQILSAGPDRALSLHGGSFPKGTFIISNHGDELTPWTPILAGLSQCPFIVIPCCSHNFAGERFRAPPPRDKSKPKSAYASLVDWVAHVAEDCGWDVETEMLRIPSTRNTCMLGRRRGGTACRVENNGSGNGEMDEAMAMAVVEKYGGVKGYFEAVSKLVKSEARGH</sequence>
<dbReference type="PANTHER" id="PTHR21210:SF0">
    <property type="entry name" value="TRNA (URACIL-O(2)-)-METHYLTRANSFERASE-RELATED"/>
    <property type="match status" value="1"/>
</dbReference>
<evidence type="ECO:0000256" key="4">
    <source>
        <dbReference type="ARBA" id="ARBA00017788"/>
    </source>
</evidence>
<evidence type="ECO:0000256" key="9">
    <source>
        <dbReference type="ARBA" id="ARBA00022694"/>
    </source>
</evidence>
<comment type="subcellular location">
    <subcellularLocation>
        <location evidence="1 11">Cytoplasm</location>
    </subcellularLocation>
</comment>
<dbReference type="AlphaFoldDB" id="A0A0M8N2K9"/>
<organism evidence="13 14">
    <name type="scientific">Escovopsis weberi</name>
    <dbReference type="NCBI Taxonomy" id="150374"/>
    <lineage>
        <taxon>Eukaryota</taxon>
        <taxon>Fungi</taxon>
        <taxon>Dikarya</taxon>
        <taxon>Ascomycota</taxon>
        <taxon>Pezizomycotina</taxon>
        <taxon>Sordariomycetes</taxon>
        <taxon>Hypocreomycetidae</taxon>
        <taxon>Hypocreales</taxon>
        <taxon>Hypocreaceae</taxon>
        <taxon>Escovopsis</taxon>
    </lineage>
</organism>
<evidence type="ECO:0000256" key="12">
    <source>
        <dbReference type="SAM" id="MobiDB-lite"/>
    </source>
</evidence>
<evidence type="ECO:0000256" key="6">
    <source>
        <dbReference type="ARBA" id="ARBA00022603"/>
    </source>
</evidence>
<dbReference type="InterPro" id="IPR011671">
    <property type="entry name" value="tRNA_uracil_MeTrfase"/>
</dbReference>
<evidence type="ECO:0000256" key="10">
    <source>
        <dbReference type="ARBA" id="ARBA00047957"/>
    </source>
</evidence>
<comment type="catalytic activity">
    <reaction evidence="10 11">
        <text>uridine(44) in tRNA(Ser) + S-adenosyl-L-methionine = 2'-O-methyluridine(44) in tRNA(Ser) + S-adenosyl-L-homocysteine + H(+)</text>
        <dbReference type="Rhea" id="RHEA:43100"/>
        <dbReference type="Rhea" id="RHEA-COMP:10339"/>
        <dbReference type="Rhea" id="RHEA-COMP:10340"/>
        <dbReference type="ChEBI" id="CHEBI:15378"/>
        <dbReference type="ChEBI" id="CHEBI:57856"/>
        <dbReference type="ChEBI" id="CHEBI:59789"/>
        <dbReference type="ChEBI" id="CHEBI:65315"/>
        <dbReference type="ChEBI" id="CHEBI:74478"/>
        <dbReference type="EC" id="2.1.1.211"/>
    </reaction>
</comment>
<evidence type="ECO:0000256" key="5">
    <source>
        <dbReference type="ARBA" id="ARBA00022490"/>
    </source>
</evidence>
<keyword evidence="7 11" id="KW-0808">Transferase</keyword>
<keyword evidence="5 11" id="KW-0963">Cytoplasm</keyword>
<keyword evidence="8 11" id="KW-0949">S-adenosyl-L-methionine</keyword>
<dbReference type="EMBL" id="LGSR01000006">
    <property type="protein sequence ID" value="KOS21857.1"/>
    <property type="molecule type" value="Genomic_DNA"/>
</dbReference>
<dbReference type="PANTHER" id="PTHR21210">
    <property type="entry name" value="TRNA (URACIL-O(2)-)-METHYLTRANSFERASE-RELATED"/>
    <property type="match status" value="1"/>
</dbReference>
<keyword evidence="14" id="KW-1185">Reference proteome</keyword>
<evidence type="ECO:0000256" key="3">
    <source>
        <dbReference type="ARBA" id="ARBA00012795"/>
    </source>
</evidence>
<dbReference type="OrthoDB" id="10047021at2759"/>
<gene>
    <name evidence="13" type="ORF">ESCO_001618</name>
</gene>
<evidence type="ECO:0000313" key="14">
    <source>
        <dbReference type="Proteomes" id="UP000053831"/>
    </source>
</evidence>
<evidence type="ECO:0000256" key="11">
    <source>
        <dbReference type="RuleBase" id="RU368004"/>
    </source>
</evidence>
<reference evidence="13 14" key="1">
    <citation type="submission" date="2015-07" db="EMBL/GenBank/DDBJ databases">
        <title>The genome of the fungus Escovopsis weberi, a specialized disease agent of ant agriculture.</title>
        <authorList>
            <person name="de Man T.J."/>
            <person name="Stajich J.E."/>
            <person name="Kubicek C.P."/>
            <person name="Chenthamara K."/>
            <person name="Atanasova L."/>
            <person name="Druzhinina I.S."/>
            <person name="Birnbaum S."/>
            <person name="Barribeau S.M."/>
            <person name="Teiling C."/>
            <person name="Suen G."/>
            <person name="Currie C."/>
            <person name="Gerardo N.M."/>
        </authorList>
    </citation>
    <scope>NUCLEOTIDE SEQUENCE [LARGE SCALE GENOMIC DNA]</scope>
</reference>
<accession>A0A0M8N2K9</accession>
<name>A0A0M8N2K9_ESCWE</name>
<dbReference type="GO" id="GO:0002128">
    <property type="term" value="P:tRNA nucleoside ribose methylation"/>
    <property type="evidence" value="ECO:0007669"/>
    <property type="project" value="EnsemblFungi"/>
</dbReference>
<dbReference type="Proteomes" id="UP000053831">
    <property type="component" value="Unassembled WGS sequence"/>
</dbReference>
<keyword evidence="9 11" id="KW-0819">tRNA processing</keyword>
<feature type="region of interest" description="Disordered" evidence="12">
    <location>
        <begin position="260"/>
        <end position="281"/>
    </location>
</feature>
<dbReference type="EC" id="2.1.1.211" evidence="3 11"/>
<evidence type="ECO:0000256" key="2">
    <source>
        <dbReference type="ARBA" id="ARBA00009056"/>
    </source>
</evidence>
<evidence type="ECO:0000313" key="13">
    <source>
        <dbReference type="EMBL" id="KOS21857.1"/>
    </source>
</evidence>
<dbReference type="STRING" id="150374.A0A0M8N2K9"/>
<protein>
    <recommendedName>
        <fullName evidence="4 11">tRNA (uracil-O(2)-)-methyltransferase</fullName>
        <ecNumber evidence="3 11">2.1.1.211</ecNumber>
    </recommendedName>
</protein>
<comment type="similarity">
    <text evidence="2 11">Belongs to the TRM44 family.</text>
</comment>
<dbReference type="GO" id="GO:0141101">
    <property type="term" value="F:tRNA(Ser) (uridine(44)-2'-O-)-methyltransferase activity"/>
    <property type="evidence" value="ECO:0007669"/>
    <property type="project" value="UniProtKB-EC"/>
</dbReference>
<comment type="caution">
    <text evidence="13">The sequence shown here is derived from an EMBL/GenBank/DDBJ whole genome shotgun (WGS) entry which is preliminary data.</text>
</comment>
<evidence type="ECO:0000256" key="1">
    <source>
        <dbReference type="ARBA" id="ARBA00004496"/>
    </source>
</evidence>
<keyword evidence="6 11" id="KW-0489">Methyltransferase</keyword>
<dbReference type="Pfam" id="PF07757">
    <property type="entry name" value="AdoMet_MTase"/>
    <property type="match status" value="1"/>
</dbReference>
<dbReference type="GO" id="GO:0005737">
    <property type="term" value="C:cytoplasm"/>
    <property type="evidence" value="ECO:0007669"/>
    <property type="project" value="UniProtKB-SubCell"/>
</dbReference>
<comment type="function">
    <text evidence="11">Adenosyl-L-methionine (AdoMet)-dependent tRNA (uracil-O(2)-)-methyltransferase.</text>
</comment>
<evidence type="ECO:0000256" key="8">
    <source>
        <dbReference type="ARBA" id="ARBA00022691"/>
    </source>
</evidence>
<proteinExistence type="inferred from homology"/>